<evidence type="ECO:0000256" key="3">
    <source>
        <dbReference type="ARBA" id="ARBA00023237"/>
    </source>
</evidence>
<comment type="subcellular location">
    <subcellularLocation>
        <location evidence="4">Cell outer membrane</location>
    </subcellularLocation>
</comment>
<dbReference type="CDD" id="cd15830">
    <property type="entry name" value="BamD"/>
    <property type="match status" value="1"/>
</dbReference>
<protein>
    <recommendedName>
        <fullName evidence="4">Outer membrane protein assembly factor BamD</fullName>
    </recommendedName>
</protein>
<evidence type="ECO:0000256" key="4">
    <source>
        <dbReference type="HAMAP-Rule" id="MF_00922"/>
    </source>
</evidence>
<feature type="domain" description="Outer membrane lipoprotein BamD-like" evidence="5">
    <location>
        <begin position="33"/>
        <end position="235"/>
    </location>
</feature>
<evidence type="ECO:0000313" key="7">
    <source>
        <dbReference type="Proteomes" id="UP000298594"/>
    </source>
</evidence>
<comment type="function">
    <text evidence="4">Part of the outer membrane protein assembly complex, which is involved in assembly and insertion of beta-barrel proteins into the outer membrane. Constitutes, with BamA, the core component of the assembly machinery.</text>
</comment>
<dbReference type="GO" id="GO:0043165">
    <property type="term" value="P:Gram-negative-bacterium-type cell outer membrane assembly"/>
    <property type="evidence" value="ECO:0007669"/>
    <property type="project" value="UniProtKB-UniRule"/>
</dbReference>
<accession>A0A4D6XTS5</accession>
<reference evidence="6 7" key="2">
    <citation type="submission" date="2019-05" db="EMBL/GenBank/DDBJ databases">
        <title>Genome evolution of the obligate endosymbiont Buchnera aphidicola.</title>
        <authorList>
            <person name="Moran N.A."/>
        </authorList>
    </citation>
    <scope>NUCLEOTIDE SEQUENCE [LARGE SCALE GENOMIC DNA]</scope>
    <source>
        <strain evidence="6 7">Bca</strain>
    </source>
</reference>
<dbReference type="NCBIfam" id="TIGR03302">
    <property type="entry name" value="OM_YfiO"/>
    <property type="match status" value="1"/>
</dbReference>
<dbReference type="RefSeq" id="WP_158359642.1">
    <property type="nucleotide sequence ID" value="NZ_CP034879.1"/>
</dbReference>
<evidence type="ECO:0000259" key="5">
    <source>
        <dbReference type="Pfam" id="PF13525"/>
    </source>
</evidence>
<dbReference type="GO" id="GO:0051205">
    <property type="term" value="P:protein insertion into membrane"/>
    <property type="evidence" value="ECO:0007669"/>
    <property type="project" value="UniProtKB-UniRule"/>
</dbReference>
<keyword evidence="2 4" id="KW-0472">Membrane</keyword>
<reference evidence="6 7" key="1">
    <citation type="submission" date="2018-12" db="EMBL/GenBank/DDBJ databases">
        <authorList>
            <person name="Chong R.A."/>
        </authorList>
    </citation>
    <scope>NUCLEOTIDE SEQUENCE [LARGE SCALE GENOMIC DNA]</scope>
    <source>
        <strain evidence="6 7">Bca</strain>
    </source>
</reference>
<name>A0A4D6XTS5_9GAMM</name>
<organism evidence="6 7">
    <name type="scientific">Buchnera aphidicola</name>
    <name type="common">Brachycaudus cardui</name>
    <dbReference type="NCBI Taxonomy" id="557993"/>
    <lineage>
        <taxon>Bacteria</taxon>
        <taxon>Pseudomonadati</taxon>
        <taxon>Pseudomonadota</taxon>
        <taxon>Gammaproteobacteria</taxon>
        <taxon>Enterobacterales</taxon>
        <taxon>Erwiniaceae</taxon>
        <taxon>Buchnera</taxon>
    </lineage>
</organism>
<dbReference type="Pfam" id="PF13525">
    <property type="entry name" value="YfiO"/>
    <property type="match status" value="1"/>
</dbReference>
<comment type="subunit">
    <text evidence="4">Part of the Bam complex, which is composed of the outer membrane protein BamA, and four lipoproteins BamB, BamC, BamD and BamE.</text>
</comment>
<dbReference type="OrthoDB" id="9779191at2"/>
<dbReference type="InterPro" id="IPR039565">
    <property type="entry name" value="BamD-like"/>
</dbReference>
<comment type="similarity">
    <text evidence="4">Belongs to the BamD family.</text>
</comment>
<sequence>MKKKNNIICIFLILCLNLTVRCESSNNQVFIKAHHFYEIAREKLKEKNFNDAIYILEKMKKRNIYNDINDKIQINLIYAYYKNLDFNIAKKNIEDFIKIYPNHPNIDYIIYIKCLIDISMDKNIFFKNSSINYYKNDPHYAKIAFFQLKNFILKYPKSLYITNAKKKLVYLKYRLSEHDLKILEFYFFNQKYIAVINRGEEIIQKYSDMPATRKALIYMKKSYLKLKIFNTAKKISKIISLNKI</sequence>
<keyword evidence="3 4" id="KW-0998">Cell outer membrane</keyword>
<dbReference type="HAMAP" id="MF_00922">
    <property type="entry name" value="OM_assembly_BamD"/>
    <property type="match status" value="1"/>
</dbReference>
<keyword evidence="1 4" id="KW-0732">Signal</keyword>
<dbReference type="InterPro" id="IPR017689">
    <property type="entry name" value="BamD"/>
</dbReference>
<dbReference type="AlphaFoldDB" id="A0A4D6XTS5"/>
<dbReference type="Proteomes" id="UP000298594">
    <property type="component" value="Chromosome"/>
</dbReference>
<dbReference type="Gene3D" id="1.25.40.10">
    <property type="entry name" value="Tetratricopeptide repeat domain"/>
    <property type="match status" value="1"/>
</dbReference>
<dbReference type="GO" id="GO:0009279">
    <property type="term" value="C:cell outer membrane"/>
    <property type="evidence" value="ECO:0007669"/>
    <property type="project" value="UniProtKB-SubCell"/>
</dbReference>
<evidence type="ECO:0000313" key="6">
    <source>
        <dbReference type="EMBL" id="QCI20536.1"/>
    </source>
</evidence>
<evidence type="ECO:0000256" key="1">
    <source>
        <dbReference type="ARBA" id="ARBA00022729"/>
    </source>
</evidence>
<gene>
    <name evidence="4" type="primary">bamD</name>
    <name evidence="6" type="ORF">D9V67_02055</name>
</gene>
<dbReference type="InterPro" id="IPR011990">
    <property type="entry name" value="TPR-like_helical_dom_sf"/>
</dbReference>
<dbReference type="EMBL" id="CP034879">
    <property type="protein sequence ID" value="QCI20536.1"/>
    <property type="molecule type" value="Genomic_DNA"/>
</dbReference>
<evidence type="ECO:0000256" key="2">
    <source>
        <dbReference type="ARBA" id="ARBA00023136"/>
    </source>
</evidence>
<proteinExistence type="inferred from homology"/>